<keyword evidence="2" id="KW-0812">Transmembrane</keyword>
<feature type="domain" description="DUF7908" evidence="3">
    <location>
        <begin position="247"/>
        <end position="377"/>
    </location>
</feature>
<evidence type="ECO:0000313" key="4">
    <source>
        <dbReference type="EMBL" id="CAF9930193.1"/>
    </source>
</evidence>
<accession>A0A8H3FYY9</accession>
<reference evidence="4" key="1">
    <citation type="submission" date="2021-03" db="EMBL/GenBank/DDBJ databases">
        <authorList>
            <person name="Tagirdzhanova G."/>
        </authorList>
    </citation>
    <scope>NUCLEOTIDE SEQUENCE</scope>
</reference>
<feature type="region of interest" description="Disordered" evidence="1">
    <location>
        <begin position="1"/>
        <end position="20"/>
    </location>
</feature>
<feature type="transmembrane region" description="Helical" evidence="2">
    <location>
        <begin position="21"/>
        <end position="44"/>
    </location>
</feature>
<keyword evidence="5" id="KW-1185">Reference proteome</keyword>
<dbReference type="Gene3D" id="1.20.1250.20">
    <property type="entry name" value="MFS general substrate transporter like domains"/>
    <property type="match status" value="1"/>
</dbReference>
<protein>
    <recommendedName>
        <fullName evidence="3">DUF7908 domain-containing protein</fullName>
    </recommendedName>
</protein>
<organism evidence="4 5">
    <name type="scientific">Alectoria fallacina</name>
    <dbReference type="NCBI Taxonomy" id="1903189"/>
    <lineage>
        <taxon>Eukaryota</taxon>
        <taxon>Fungi</taxon>
        <taxon>Dikarya</taxon>
        <taxon>Ascomycota</taxon>
        <taxon>Pezizomycotina</taxon>
        <taxon>Lecanoromycetes</taxon>
        <taxon>OSLEUM clade</taxon>
        <taxon>Lecanoromycetidae</taxon>
        <taxon>Lecanorales</taxon>
        <taxon>Lecanorineae</taxon>
        <taxon>Parmeliaceae</taxon>
        <taxon>Alectoria</taxon>
    </lineage>
</organism>
<gene>
    <name evidence="4" type="ORF">ALECFALPRED_004548</name>
</gene>
<dbReference type="InterPro" id="IPR036259">
    <property type="entry name" value="MFS_trans_sf"/>
</dbReference>
<feature type="transmembrane region" description="Helical" evidence="2">
    <location>
        <begin position="64"/>
        <end position="84"/>
    </location>
</feature>
<name>A0A8H3FYY9_9LECA</name>
<proteinExistence type="predicted"/>
<dbReference type="EMBL" id="CAJPDR010000281">
    <property type="protein sequence ID" value="CAF9930193.1"/>
    <property type="molecule type" value="Genomic_DNA"/>
</dbReference>
<dbReference type="PANTHER" id="PTHR42083:SF1">
    <property type="entry name" value="MARVEL DOMAIN-CONTAINING PROTEIN"/>
    <property type="match status" value="1"/>
</dbReference>
<feature type="compositionally biased region" description="Low complexity" evidence="1">
    <location>
        <begin position="10"/>
        <end position="20"/>
    </location>
</feature>
<feature type="transmembrane region" description="Helical" evidence="2">
    <location>
        <begin position="134"/>
        <end position="154"/>
    </location>
</feature>
<keyword evidence="2" id="KW-0472">Membrane</keyword>
<evidence type="ECO:0000313" key="5">
    <source>
        <dbReference type="Proteomes" id="UP000664203"/>
    </source>
</evidence>
<comment type="caution">
    <text evidence="4">The sequence shown here is derived from an EMBL/GenBank/DDBJ whole genome shotgun (WGS) entry which is preliminary data.</text>
</comment>
<evidence type="ECO:0000256" key="2">
    <source>
        <dbReference type="SAM" id="Phobius"/>
    </source>
</evidence>
<dbReference type="OrthoDB" id="5363290at2759"/>
<feature type="non-terminal residue" evidence="4">
    <location>
        <position position="400"/>
    </location>
</feature>
<dbReference type="AlphaFoldDB" id="A0A8H3FYY9"/>
<dbReference type="Pfam" id="PF25485">
    <property type="entry name" value="DUF7908"/>
    <property type="match status" value="1"/>
</dbReference>
<evidence type="ECO:0000256" key="1">
    <source>
        <dbReference type="SAM" id="MobiDB-lite"/>
    </source>
</evidence>
<dbReference type="Proteomes" id="UP000664203">
    <property type="component" value="Unassembled WGS sequence"/>
</dbReference>
<dbReference type="PANTHER" id="PTHR42083">
    <property type="entry name" value="MARVEL DOMAIN-CONTAINING PROTEIN"/>
    <property type="match status" value="1"/>
</dbReference>
<keyword evidence="2" id="KW-1133">Transmembrane helix</keyword>
<feature type="transmembrane region" description="Helical" evidence="2">
    <location>
        <begin position="96"/>
        <end position="114"/>
    </location>
</feature>
<dbReference type="InterPro" id="IPR057230">
    <property type="entry name" value="DUF7908"/>
</dbReference>
<evidence type="ECO:0000259" key="3">
    <source>
        <dbReference type="Pfam" id="PF25485"/>
    </source>
</evidence>
<sequence length="400" mass="43037">MAFSRFNKKPSSTVSSSSSQPLPLLITNLTLRFLQLIFAVAVLGLYGTELSNARKNHTGDYSKWVYAEVVGVLSAVTCLVYVLPKVKSWWAFGWDLILFILWVAVFGVFGKIYIHAKPVDGGVKRMKNAVWVDLVNMLLWLVTAVVGVVAFFMMSVARISAAQDACVYRSGAMLVESVVVVKHTIHIITSIPHNTTFKVNTGLTITVDNAPTSLDLLTTYFSRSTAIETMNGRNTHAASRYGTGNFTLIIVASELSPKRRRQAGAFMSYTGRATSSCTQASILTLANNQLWITYSNGTVAQFSATSGDTYDYFAPSTTPGDITTTFSLSSTGTLLWTSPEFFNGNALFCLLPSGVIVAVFQQGAQPISCVFMDLTIAELNSCVAASSAVTAVLGGPGPSG</sequence>